<dbReference type="Gene3D" id="3.30.420.10">
    <property type="entry name" value="Ribonuclease H-like superfamily/Ribonuclease H"/>
    <property type="match status" value="1"/>
</dbReference>
<dbReference type="PROSITE" id="PS50994">
    <property type="entry name" value="INTEGRASE"/>
    <property type="match status" value="1"/>
</dbReference>
<dbReference type="SUPFAM" id="SSF53098">
    <property type="entry name" value="Ribonuclease H-like"/>
    <property type="match status" value="1"/>
</dbReference>
<dbReference type="Gene3D" id="1.10.340.70">
    <property type="match status" value="1"/>
</dbReference>
<feature type="coiled-coil region" evidence="1">
    <location>
        <begin position="332"/>
        <end position="359"/>
    </location>
</feature>
<dbReference type="InterPro" id="IPR050951">
    <property type="entry name" value="Retrovirus_Pol_polyprotein"/>
</dbReference>
<dbReference type="PANTHER" id="PTHR37984">
    <property type="entry name" value="PROTEIN CBG26694"/>
    <property type="match status" value="1"/>
</dbReference>
<dbReference type="AlphaFoldDB" id="A0A9W6Y503"/>
<evidence type="ECO:0000259" key="2">
    <source>
        <dbReference type="PROSITE" id="PS50994"/>
    </source>
</evidence>
<dbReference type="EMBL" id="BSXT01003035">
    <property type="protein sequence ID" value="GMF52155.1"/>
    <property type="molecule type" value="Genomic_DNA"/>
</dbReference>
<gene>
    <name evidence="3" type="ORF">Pfra01_002129300</name>
</gene>
<proteinExistence type="predicted"/>
<dbReference type="OrthoDB" id="10055784at2759"/>
<dbReference type="InterPro" id="IPR012337">
    <property type="entry name" value="RNaseH-like_sf"/>
</dbReference>
<name>A0A9W6Y503_9STRA</name>
<protein>
    <submittedName>
        <fullName evidence="3">Unnamed protein product</fullName>
    </submittedName>
</protein>
<reference evidence="3" key="1">
    <citation type="submission" date="2023-04" db="EMBL/GenBank/DDBJ databases">
        <title>Phytophthora fragariaefolia NBRC 109709.</title>
        <authorList>
            <person name="Ichikawa N."/>
            <person name="Sato H."/>
            <person name="Tonouchi N."/>
        </authorList>
    </citation>
    <scope>NUCLEOTIDE SEQUENCE</scope>
    <source>
        <strain evidence="3">NBRC 109709</strain>
    </source>
</reference>
<dbReference type="GO" id="GO:0015074">
    <property type="term" value="P:DNA integration"/>
    <property type="evidence" value="ECO:0007669"/>
    <property type="project" value="InterPro"/>
</dbReference>
<keyword evidence="1" id="KW-0175">Coiled coil</keyword>
<dbReference type="Pfam" id="PF17921">
    <property type="entry name" value="Integrase_H2C2"/>
    <property type="match status" value="1"/>
</dbReference>
<dbReference type="PANTHER" id="PTHR37984:SF5">
    <property type="entry name" value="PROTEIN NYNRIN-LIKE"/>
    <property type="match status" value="1"/>
</dbReference>
<dbReference type="InterPro" id="IPR001584">
    <property type="entry name" value="Integrase_cat-core"/>
</dbReference>
<evidence type="ECO:0000313" key="4">
    <source>
        <dbReference type="Proteomes" id="UP001165121"/>
    </source>
</evidence>
<keyword evidence="4" id="KW-1185">Reference proteome</keyword>
<comment type="caution">
    <text evidence="3">The sequence shown here is derived from an EMBL/GenBank/DDBJ whole genome shotgun (WGS) entry which is preliminary data.</text>
</comment>
<dbReference type="GO" id="GO:0003676">
    <property type="term" value="F:nucleic acid binding"/>
    <property type="evidence" value="ECO:0007669"/>
    <property type="project" value="InterPro"/>
</dbReference>
<organism evidence="3 4">
    <name type="scientific">Phytophthora fragariaefolia</name>
    <dbReference type="NCBI Taxonomy" id="1490495"/>
    <lineage>
        <taxon>Eukaryota</taxon>
        <taxon>Sar</taxon>
        <taxon>Stramenopiles</taxon>
        <taxon>Oomycota</taxon>
        <taxon>Peronosporomycetes</taxon>
        <taxon>Peronosporales</taxon>
        <taxon>Peronosporaceae</taxon>
        <taxon>Phytophthora</taxon>
    </lineage>
</organism>
<evidence type="ECO:0000313" key="3">
    <source>
        <dbReference type="EMBL" id="GMF52155.1"/>
    </source>
</evidence>
<accession>A0A9W6Y503</accession>
<sequence>MRLCGLHYTIEHIPGEKNVWADIVSRWHARSVIGVAAVRTRSRQVVPVSDLSPLRPLADDDFAFPTPADILTAQQAAAREKSRLRVPLMTGEDGVVTIDERLWIPTSSTDLVARLFVVAHCGSQGHRGQEAMLLALKERFYIANMDSKVAKFVRQCLLCKHFKGPRQIPRPISPRGKNGLSHFCELFPCATPTAFVAAEALTMWYARYGMPATLLSDQGTHFRNETMKHLAARLKVELSFTPGFSPWLNGTVERLNKDVLQVFRALLMEYGLDQHEWPYLLPAVQANLNHTRFQSLAGHAPIEVCTALPASSALGPIVVPASAGRNECVVDLADFDDMIDQLRASLHDLHREVADAKERQRLRDMAAHNGTPANFDVGDYVLWSRIDQRLPNPPAIGAQV</sequence>
<dbReference type="InterPro" id="IPR036397">
    <property type="entry name" value="RNaseH_sf"/>
</dbReference>
<evidence type="ECO:0000256" key="1">
    <source>
        <dbReference type="SAM" id="Coils"/>
    </source>
</evidence>
<dbReference type="Proteomes" id="UP001165121">
    <property type="component" value="Unassembled WGS sequence"/>
</dbReference>
<feature type="domain" description="Integrase catalytic" evidence="2">
    <location>
        <begin position="190"/>
        <end position="309"/>
    </location>
</feature>
<dbReference type="InterPro" id="IPR041588">
    <property type="entry name" value="Integrase_H2C2"/>
</dbReference>